<dbReference type="AlphaFoldDB" id="A0A8S3HQD5"/>
<feature type="non-terminal residue" evidence="2">
    <location>
        <position position="1"/>
    </location>
</feature>
<comment type="caution">
    <text evidence="2">The sequence shown here is derived from an EMBL/GenBank/DDBJ whole genome shotgun (WGS) entry which is preliminary data.</text>
</comment>
<feature type="compositionally biased region" description="Polar residues" evidence="1">
    <location>
        <begin position="7"/>
        <end position="19"/>
    </location>
</feature>
<name>A0A8S3HQD5_9BILA</name>
<proteinExistence type="predicted"/>
<dbReference type="Proteomes" id="UP000676336">
    <property type="component" value="Unassembled WGS sequence"/>
</dbReference>
<evidence type="ECO:0000256" key="1">
    <source>
        <dbReference type="SAM" id="MobiDB-lite"/>
    </source>
</evidence>
<gene>
    <name evidence="2" type="ORF">SMN809_LOCUS70315</name>
</gene>
<protein>
    <submittedName>
        <fullName evidence="2">Uncharacterized protein</fullName>
    </submittedName>
</protein>
<organism evidence="2 3">
    <name type="scientific">Rotaria magnacalcarata</name>
    <dbReference type="NCBI Taxonomy" id="392030"/>
    <lineage>
        <taxon>Eukaryota</taxon>
        <taxon>Metazoa</taxon>
        <taxon>Spiralia</taxon>
        <taxon>Gnathifera</taxon>
        <taxon>Rotifera</taxon>
        <taxon>Eurotatoria</taxon>
        <taxon>Bdelloidea</taxon>
        <taxon>Philodinida</taxon>
        <taxon>Philodinidae</taxon>
        <taxon>Rotaria</taxon>
    </lineage>
</organism>
<sequence length="28" mass="2881">TPRKSAVSGTKISSDTVSMKSKGIMGAR</sequence>
<evidence type="ECO:0000313" key="2">
    <source>
        <dbReference type="EMBL" id="CAF5185386.1"/>
    </source>
</evidence>
<accession>A0A8S3HQD5</accession>
<dbReference type="EMBL" id="CAJOBI010321210">
    <property type="protein sequence ID" value="CAF5185386.1"/>
    <property type="molecule type" value="Genomic_DNA"/>
</dbReference>
<reference evidence="2" key="1">
    <citation type="submission" date="2021-02" db="EMBL/GenBank/DDBJ databases">
        <authorList>
            <person name="Nowell W R."/>
        </authorList>
    </citation>
    <scope>NUCLEOTIDE SEQUENCE</scope>
</reference>
<evidence type="ECO:0000313" key="3">
    <source>
        <dbReference type="Proteomes" id="UP000676336"/>
    </source>
</evidence>
<feature type="region of interest" description="Disordered" evidence="1">
    <location>
        <begin position="1"/>
        <end position="28"/>
    </location>
</feature>